<feature type="domain" description="Potassium channel" evidence="2">
    <location>
        <begin position="71"/>
        <end position="147"/>
    </location>
</feature>
<protein>
    <recommendedName>
        <fullName evidence="2">Potassium channel domain-containing protein</fullName>
    </recommendedName>
</protein>
<organism evidence="3 4">
    <name type="scientific">Algisphaera agarilytica</name>
    <dbReference type="NCBI Taxonomy" id="1385975"/>
    <lineage>
        <taxon>Bacteria</taxon>
        <taxon>Pseudomonadati</taxon>
        <taxon>Planctomycetota</taxon>
        <taxon>Phycisphaerae</taxon>
        <taxon>Phycisphaerales</taxon>
        <taxon>Phycisphaeraceae</taxon>
        <taxon>Algisphaera</taxon>
    </lineage>
</organism>
<sequence>MDYAGTMPVLLAETSLLWTLTLSSVIISVSVCVHAVVMRELLRRLCFPGRFVWARLTAVVLSLLLTHMFQIVLFGLAYHFMVDSEHGLQGVYDGTFNDAVYFSAAVYTTVGFGDITPVGYLRLMVGFEALAGLVLIAWSASFTFVAMSKLAKPAAGAAIANEDEPAGLP</sequence>
<evidence type="ECO:0000259" key="2">
    <source>
        <dbReference type="Pfam" id="PF07885"/>
    </source>
</evidence>
<reference evidence="3 4" key="1">
    <citation type="submission" date="2020-08" db="EMBL/GenBank/DDBJ databases">
        <title>Genomic Encyclopedia of Type Strains, Phase IV (KMG-IV): sequencing the most valuable type-strain genomes for metagenomic binning, comparative biology and taxonomic classification.</title>
        <authorList>
            <person name="Goeker M."/>
        </authorList>
    </citation>
    <scope>NUCLEOTIDE SEQUENCE [LARGE SCALE GENOMIC DNA]</scope>
    <source>
        <strain evidence="3 4">DSM 103725</strain>
    </source>
</reference>
<dbReference type="InterPro" id="IPR013099">
    <property type="entry name" value="K_chnl_dom"/>
</dbReference>
<dbReference type="Gene3D" id="1.10.287.70">
    <property type="match status" value="1"/>
</dbReference>
<evidence type="ECO:0000256" key="1">
    <source>
        <dbReference type="SAM" id="Phobius"/>
    </source>
</evidence>
<evidence type="ECO:0000313" key="4">
    <source>
        <dbReference type="Proteomes" id="UP000541810"/>
    </source>
</evidence>
<accession>A0A7X0H732</accession>
<gene>
    <name evidence="3" type="ORF">HNQ40_000845</name>
</gene>
<comment type="caution">
    <text evidence="3">The sequence shown here is derived from an EMBL/GenBank/DDBJ whole genome shotgun (WGS) entry which is preliminary data.</text>
</comment>
<feature type="transmembrane region" description="Helical" evidence="1">
    <location>
        <begin position="16"/>
        <end position="37"/>
    </location>
</feature>
<dbReference type="EMBL" id="JACHGY010000001">
    <property type="protein sequence ID" value="MBB6429039.1"/>
    <property type="molecule type" value="Genomic_DNA"/>
</dbReference>
<name>A0A7X0H732_9BACT</name>
<dbReference type="Proteomes" id="UP000541810">
    <property type="component" value="Unassembled WGS sequence"/>
</dbReference>
<feature type="transmembrane region" description="Helical" evidence="1">
    <location>
        <begin position="58"/>
        <end position="80"/>
    </location>
</feature>
<keyword evidence="1" id="KW-1133">Transmembrane helix</keyword>
<dbReference type="Pfam" id="PF07885">
    <property type="entry name" value="Ion_trans_2"/>
    <property type="match status" value="1"/>
</dbReference>
<dbReference type="SUPFAM" id="SSF81324">
    <property type="entry name" value="Voltage-gated potassium channels"/>
    <property type="match status" value="1"/>
</dbReference>
<feature type="transmembrane region" description="Helical" evidence="1">
    <location>
        <begin position="127"/>
        <end position="147"/>
    </location>
</feature>
<dbReference type="AlphaFoldDB" id="A0A7X0H732"/>
<proteinExistence type="predicted"/>
<evidence type="ECO:0000313" key="3">
    <source>
        <dbReference type="EMBL" id="MBB6429039.1"/>
    </source>
</evidence>
<keyword evidence="1" id="KW-0812">Transmembrane</keyword>
<keyword evidence="1" id="KW-0472">Membrane</keyword>
<dbReference type="RefSeq" id="WP_184676640.1">
    <property type="nucleotide sequence ID" value="NZ_JACHGY010000001.1"/>
</dbReference>
<keyword evidence="4" id="KW-1185">Reference proteome</keyword>
<feature type="transmembrane region" description="Helical" evidence="1">
    <location>
        <begin position="100"/>
        <end position="120"/>
    </location>
</feature>